<evidence type="ECO:0000256" key="1">
    <source>
        <dbReference type="SAM" id="MobiDB-lite"/>
    </source>
</evidence>
<accession>A0AAV2NAB8</accession>
<organism evidence="2 3">
    <name type="scientific">Lasius platythorax</name>
    <dbReference type="NCBI Taxonomy" id="488582"/>
    <lineage>
        <taxon>Eukaryota</taxon>
        <taxon>Metazoa</taxon>
        <taxon>Ecdysozoa</taxon>
        <taxon>Arthropoda</taxon>
        <taxon>Hexapoda</taxon>
        <taxon>Insecta</taxon>
        <taxon>Pterygota</taxon>
        <taxon>Neoptera</taxon>
        <taxon>Endopterygota</taxon>
        <taxon>Hymenoptera</taxon>
        <taxon>Apocrita</taxon>
        <taxon>Aculeata</taxon>
        <taxon>Formicoidea</taxon>
        <taxon>Formicidae</taxon>
        <taxon>Formicinae</taxon>
        <taxon>Lasius</taxon>
        <taxon>Lasius</taxon>
    </lineage>
</organism>
<name>A0AAV2NAB8_9HYME</name>
<dbReference type="Proteomes" id="UP001497644">
    <property type="component" value="Chromosome 12"/>
</dbReference>
<proteinExistence type="predicted"/>
<dbReference type="AlphaFoldDB" id="A0AAV2NAB8"/>
<evidence type="ECO:0000313" key="2">
    <source>
        <dbReference type="EMBL" id="CAL1676820.1"/>
    </source>
</evidence>
<sequence length="71" mass="8137">MREEMFHKWYREWRTIVKFAAKIHPSAHHDALIGRKNANVPGSSEGPEKRRCGLKDGDSEGGYARMDITPL</sequence>
<dbReference type="EMBL" id="OZ034835">
    <property type="protein sequence ID" value="CAL1676820.1"/>
    <property type="molecule type" value="Genomic_DNA"/>
</dbReference>
<keyword evidence="3" id="KW-1185">Reference proteome</keyword>
<gene>
    <name evidence="2" type="ORF">LPLAT_LOCUS2931</name>
</gene>
<reference evidence="2" key="1">
    <citation type="submission" date="2024-04" db="EMBL/GenBank/DDBJ databases">
        <authorList>
            <consortium name="Molecular Ecology Group"/>
        </authorList>
    </citation>
    <scope>NUCLEOTIDE SEQUENCE</scope>
</reference>
<protein>
    <submittedName>
        <fullName evidence="2">Uncharacterized protein</fullName>
    </submittedName>
</protein>
<evidence type="ECO:0000313" key="3">
    <source>
        <dbReference type="Proteomes" id="UP001497644"/>
    </source>
</evidence>
<feature type="region of interest" description="Disordered" evidence="1">
    <location>
        <begin position="34"/>
        <end position="71"/>
    </location>
</feature>
<feature type="compositionally biased region" description="Basic and acidic residues" evidence="1">
    <location>
        <begin position="46"/>
        <end position="58"/>
    </location>
</feature>